<keyword evidence="2" id="KW-0964">Secreted</keyword>
<dbReference type="AlphaFoldDB" id="A0A3A4S1V7"/>
<feature type="domain" description="Gram-positive cocci surface proteins LPxTG" evidence="8">
    <location>
        <begin position="529"/>
        <end position="566"/>
    </location>
</feature>
<accession>A0A3A4S1V7</accession>
<dbReference type="InterPro" id="IPR019931">
    <property type="entry name" value="LPXTG_anchor"/>
</dbReference>
<sequence>MDFRKCNREKVFRYSIRKYHFGAASVAVAALMFLGARASVVQADTTVNATEVSLESSVPKSDPAAEGASEASNGSERSADQTSNSVQRTPVGSDRDASPSSNNGESSEGSDRSNSSAVSGSDRSAEETSNSGQHAPVRRARSVGEDRASRLNGDYSYNVDQVPVPDSKINDFDYLFSHWYDGMFHWLHANSHGDVYELYTNSFDEKKIRRKDRNRNRRVDKLYRDDATTDSSKLNIFNLYPQAEYVSLSIVPNGGGEARLTVVEAGGKVLDTIPIPAKDLWIKQSEYDKREKQRQSIDKSALNAELGKESVTKETAKYQNATADKKAAYDKAVEDGKKVLEDPNATQEAVNNAKKAIEDAKGELDGAETNKAELTTATSTDATATKETAKYQNATADKKAAYDKAVEDGKKVLEDPNATQEAVNNAKKAIEDAKGQLDGVASDKSALNAELGKESGTKESDKYQNADEAKRTAYDEALKAAKAVAAKEGASQAEVEKAKNDLVAAAAALNVSDIVAGTQPTSYQTRAMLPNTGIRSDNTTAALGLLSIFGAVGLLFSKKKKDDEEA</sequence>
<keyword evidence="1" id="KW-0134">Cell wall</keyword>
<dbReference type="RefSeq" id="WP_119942233.1">
    <property type="nucleotide sequence ID" value="NZ_PTQV01000021.1"/>
</dbReference>
<reference evidence="10" key="1">
    <citation type="submission" date="2018-02" db="EMBL/GenBank/DDBJ databases">
        <authorList>
            <person name="Handem S."/>
        </authorList>
    </citation>
    <scope>NUCLEOTIDE SEQUENCE [LARGE SCALE GENOMIC DNA]</scope>
    <source>
        <strain evidence="10">Spain939</strain>
    </source>
</reference>
<evidence type="ECO:0000256" key="5">
    <source>
        <dbReference type="SAM" id="Coils"/>
    </source>
</evidence>
<evidence type="ECO:0000256" key="1">
    <source>
        <dbReference type="ARBA" id="ARBA00022512"/>
    </source>
</evidence>
<dbReference type="InterPro" id="IPR009063">
    <property type="entry name" value="Ig/albumin-bd_sf"/>
</dbReference>
<dbReference type="PROSITE" id="PS50847">
    <property type="entry name" value="GRAM_POS_ANCHORING"/>
    <property type="match status" value="1"/>
</dbReference>
<evidence type="ECO:0000313" key="9">
    <source>
        <dbReference type="EMBL" id="RJP83454.1"/>
    </source>
</evidence>
<dbReference type="InterPro" id="IPR005877">
    <property type="entry name" value="YSIRK_signal_dom"/>
</dbReference>
<dbReference type="Gene3D" id="1.20.5.420">
    <property type="entry name" value="Immunoglobulin FC, subunit C"/>
    <property type="match status" value="1"/>
</dbReference>
<feature type="compositionally biased region" description="Polar residues" evidence="6">
    <location>
        <begin position="80"/>
        <end position="90"/>
    </location>
</feature>
<dbReference type="SUPFAM" id="SSF46997">
    <property type="entry name" value="Bacterial immunoglobulin/albumin-binding domains"/>
    <property type="match status" value="3"/>
</dbReference>
<keyword evidence="4" id="KW-0572">Peptidoglycan-anchor</keyword>
<dbReference type="Pfam" id="PF07554">
    <property type="entry name" value="FIVAR"/>
    <property type="match status" value="3"/>
</dbReference>
<comment type="caution">
    <text evidence="9">The sequence shown here is derived from an EMBL/GenBank/DDBJ whole genome shotgun (WGS) entry which is preliminary data.</text>
</comment>
<evidence type="ECO:0000256" key="2">
    <source>
        <dbReference type="ARBA" id="ARBA00022525"/>
    </source>
</evidence>
<dbReference type="Proteomes" id="UP000266144">
    <property type="component" value="Unassembled WGS sequence"/>
</dbReference>
<evidence type="ECO:0000256" key="7">
    <source>
        <dbReference type="SAM" id="SignalP"/>
    </source>
</evidence>
<evidence type="ECO:0000313" key="10">
    <source>
        <dbReference type="Proteomes" id="UP000266144"/>
    </source>
</evidence>
<feature type="compositionally biased region" description="Low complexity" evidence="6">
    <location>
        <begin position="98"/>
        <end position="117"/>
    </location>
</feature>
<dbReference type="Pfam" id="PF04650">
    <property type="entry name" value="YSIRK_signal"/>
    <property type="match status" value="1"/>
</dbReference>
<feature type="chain" id="PRO_5039671435" description="Gram-positive cocci surface proteins LPxTG domain-containing protein" evidence="7">
    <location>
        <begin position="39"/>
        <end position="566"/>
    </location>
</feature>
<protein>
    <recommendedName>
        <fullName evidence="8">Gram-positive cocci surface proteins LPxTG domain-containing protein</fullName>
    </recommendedName>
</protein>
<dbReference type="NCBIfam" id="TIGR01167">
    <property type="entry name" value="LPXTG_anchor"/>
    <property type="match status" value="1"/>
</dbReference>
<feature type="region of interest" description="Disordered" evidence="6">
    <location>
        <begin position="51"/>
        <end position="157"/>
    </location>
</feature>
<name>A0A3A4S1V7_9STRE</name>
<organism evidence="9 10">
    <name type="scientific">Streptococcus pseudopneumoniae</name>
    <dbReference type="NCBI Taxonomy" id="257758"/>
    <lineage>
        <taxon>Bacteria</taxon>
        <taxon>Bacillati</taxon>
        <taxon>Bacillota</taxon>
        <taxon>Bacilli</taxon>
        <taxon>Lactobacillales</taxon>
        <taxon>Streptococcaceae</taxon>
        <taxon>Streptococcus</taxon>
    </lineage>
</organism>
<keyword evidence="3 7" id="KW-0732">Signal</keyword>
<evidence type="ECO:0000256" key="4">
    <source>
        <dbReference type="ARBA" id="ARBA00023088"/>
    </source>
</evidence>
<feature type="compositionally biased region" description="Low complexity" evidence="6">
    <location>
        <begin position="64"/>
        <end position="76"/>
    </location>
</feature>
<feature type="signal peptide" evidence="7">
    <location>
        <begin position="1"/>
        <end position="38"/>
    </location>
</feature>
<feature type="compositionally biased region" description="Polar residues" evidence="6">
    <location>
        <begin position="118"/>
        <end position="133"/>
    </location>
</feature>
<dbReference type="EMBL" id="PTQV01000021">
    <property type="protein sequence ID" value="RJP83454.1"/>
    <property type="molecule type" value="Genomic_DNA"/>
</dbReference>
<dbReference type="NCBIfam" id="TIGR01168">
    <property type="entry name" value="YSIRK_signal"/>
    <property type="match status" value="1"/>
</dbReference>
<evidence type="ECO:0000256" key="6">
    <source>
        <dbReference type="SAM" id="MobiDB-lite"/>
    </source>
</evidence>
<keyword evidence="5" id="KW-0175">Coiled coil</keyword>
<evidence type="ECO:0000259" key="8">
    <source>
        <dbReference type="PROSITE" id="PS50847"/>
    </source>
</evidence>
<dbReference type="Pfam" id="PF00746">
    <property type="entry name" value="Gram_pos_anchor"/>
    <property type="match status" value="1"/>
</dbReference>
<gene>
    <name evidence="9" type="ORF">C5O68_03500</name>
</gene>
<evidence type="ECO:0000256" key="3">
    <source>
        <dbReference type="ARBA" id="ARBA00022729"/>
    </source>
</evidence>
<dbReference type="Gene3D" id="1.20.120.1850">
    <property type="entry name" value="Ebh helix bundles repeating unit (S and A modules)"/>
    <property type="match status" value="2"/>
</dbReference>
<proteinExistence type="predicted"/>
<feature type="coiled-coil region" evidence="5">
    <location>
        <begin position="350"/>
        <end position="377"/>
    </location>
</feature>